<dbReference type="SUPFAM" id="SSF49303">
    <property type="entry name" value="beta-Galactosidase/glucuronidase domain"/>
    <property type="match status" value="2"/>
</dbReference>
<dbReference type="InterPro" id="IPR006101">
    <property type="entry name" value="Glyco_hydro_2"/>
</dbReference>
<dbReference type="GO" id="GO:0004565">
    <property type="term" value="F:beta-galactosidase activity"/>
    <property type="evidence" value="ECO:0007669"/>
    <property type="project" value="UniProtKB-EC"/>
</dbReference>
<dbReference type="SUPFAM" id="SSF74650">
    <property type="entry name" value="Galactose mutarotase-like"/>
    <property type="match status" value="1"/>
</dbReference>
<keyword evidence="5" id="KW-0326">Glycosidase</keyword>
<evidence type="ECO:0000256" key="5">
    <source>
        <dbReference type="ARBA" id="ARBA00023295"/>
    </source>
</evidence>
<dbReference type="RefSeq" id="WP_089015365.1">
    <property type="nucleotide sequence ID" value="NZ_LT607754.1"/>
</dbReference>
<dbReference type="InterPro" id="IPR008979">
    <property type="entry name" value="Galactose-bd-like_sf"/>
</dbReference>
<evidence type="ECO:0000313" key="9">
    <source>
        <dbReference type="EMBL" id="SCG76974.1"/>
    </source>
</evidence>
<feature type="region of interest" description="Disordered" evidence="7">
    <location>
        <begin position="1"/>
        <end position="26"/>
    </location>
</feature>
<dbReference type="Gene3D" id="3.20.20.80">
    <property type="entry name" value="Glycosidases"/>
    <property type="match status" value="1"/>
</dbReference>
<protein>
    <recommendedName>
        <fullName evidence="3">beta-galactosidase</fullName>
        <ecNumber evidence="3">3.2.1.23</ecNumber>
    </recommendedName>
    <alternativeName>
        <fullName evidence="6">Lactase</fullName>
    </alternativeName>
</protein>
<dbReference type="Pfam" id="PF16353">
    <property type="entry name" value="LacZ_4"/>
    <property type="match status" value="1"/>
</dbReference>
<evidence type="ECO:0000256" key="4">
    <source>
        <dbReference type="ARBA" id="ARBA00022801"/>
    </source>
</evidence>
<dbReference type="EMBL" id="LT607754">
    <property type="protein sequence ID" value="SCG76974.1"/>
    <property type="molecule type" value="Genomic_DNA"/>
</dbReference>
<feature type="region of interest" description="Disordered" evidence="7">
    <location>
        <begin position="669"/>
        <end position="697"/>
    </location>
</feature>
<dbReference type="Gene3D" id="2.70.98.10">
    <property type="match status" value="1"/>
</dbReference>
<dbReference type="InterPro" id="IPR023230">
    <property type="entry name" value="Glyco_hydro_2_CS"/>
</dbReference>
<keyword evidence="4" id="KW-0378">Hydrolase</keyword>
<dbReference type="PROSITE" id="PS00719">
    <property type="entry name" value="GLYCOSYL_HYDROL_F2_1"/>
    <property type="match status" value="1"/>
</dbReference>
<evidence type="ECO:0000256" key="3">
    <source>
        <dbReference type="ARBA" id="ARBA00012756"/>
    </source>
</evidence>
<dbReference type="GO" id="GO:0030246">
    <property type="term" value="F:carbohydrate binding"/>
    <property type="evidence" value="ECO:0007669"/>
    <property type="project" value="InterPro"/>
</dbReference>
<name>A0A1C5K2C5_9ACTN</name>
<dbReference type="GO" id="GO:0005990">
    <property type="term" value="P:lactose catabolic process"/>
    <property type="evidence" value="ECO:0007669"/>
    <property type="project" value="TreeGrafter"/>
</dbReference>
<reference evidence="10" key="1">
    <citation type="submission" date="2016-06" db="EMBL/GenBank/DDBJ databases">
        <authorList>
            <person name="Varghese N."/>
            <person name="Submissions Spin"/>
        </authorList>
    </citation>
    <scope>NUCLEOTIDE SEQUENCE [LARGE SCALE GENOMIC DNA]</scope>
    <source>
        <strain evidence="10">DSM 43819</strain>
    </source>
</reference>
<dbReference type="Pfam" id="PF02837">
    <property type="entry name" value="Glyco_hydro_2_N"/>
    <property type="match status" value="1"/>
</dbReference>
<gene>
    <name evidence="9" type="ORF">GA0070613_6123</name>
</gene>
<evidence type="ECO:0000313" key="10">
    <source>
        <dbReference type="Proteomes" id="UP000198221"/>
    </source>
</evidence>
<evidence type="ECO:0000259" key="8">
    <source>
        <dbReference type="SMART" id="SM01038"/>
    </source>
</evidence>
<dbReference type="InterPro" id="IPR017853">
    <property type="entry name" value="GH"/>
</dbReference>
<dbReference type="Pfam" id="PF02929">
    <property type="entry name" value="Bgal_small_N"/>
    <property type="match status" value="1"/>
</dbReference>
<proteinExistence type="inferred from homology"/>
<feature type="domain" description="Beta galactosidase small chain/" evidence="8">
    <location>
        <begin position="694"/>
        <end position="959"/>
    </location>
</feature>
<dbReference type="Gene3D" id="2.60.40.10">
    <property type="entry name" value="Immunoglobulins"/>
    <property type="match status" value="2"/>
</dbReference>
<dbReference type="InterPro" id="IPR013783">
    <property type="entry name" value="Ig-like_fold"/>
</dbReference>
<dbReference type="PRINTS" id="PR00132">
    <property type="entry name" value="GLHYDRLASE2"/>
</dbReference>
<dbReference type="InterPro" id="IPR006103">
    <property type="entry name" value="Glyco_hydro_2_cat"/>
</dbReference>
<dbReference type="Gene3D" id="2.60.120.260">
    <property type="entry name" value="Galactose-binding domain-like"/>
    <property type="match status" value="1"/>
</dbReference>
<dbReference type="InterPro" id="IPR036156">
    <property type="entry name" value="Beta-gal/glucu_dom_sf"/>
</dbReference>
<dbReference type="InterPro" id="IPR014718">
    <property type="entry name" value="GH-type_carb-bd"/>
</dbReference>
<evidence type="ECO:0000256" key="2">
    <source>
        <dbReference type="ARBA" id="ARBA00007401"/>
    </source>
</evidence>
<dbReference type="SUPFAM" id="SSF51445">
    <property type="entry name" value="(Trans)glycosidases"/>
    <property type="match status" value="1"/>
</dbReference>
<evidence type="ECO:0000256" key="7">
    <source>
        <dbReference type="SAM" id="MobiDB-lite"/>
    </source>
</evidence>
<dbReference type="SUPFAM" id="SSF49785">
    <property type="entry name" value="Galactose-binding domain-like"/>
    <property type="match status" value="1"/>
</dbReference>
<dbReference type="GO" id="GO:0009341">
    <property type="term" value="C:beta-galactosidase complex"/>
    <property type="evidence" value="ECO:0007669"/>
    <property type="project" value="InterPro"/>
</dbReference>
<dbReference type="InterPro" id="IPR004199">
    <property type="entry name" value="B-gal_small/dom_5"/>
</dbReference>
<dbReference type="AlphaFoldDB" id="A0A1C5K2C5"/>
<comment type="similarity">
    <text evidence="2">Belongs to the glycosyl hydrolase 2 family.</text>
</comment>
<dbReference type="Pfam" id="PF02836">
    <property type="entry name" value="Glyco_hydro_2_C"/>
    <property type="match status" value="1"/>
</dbReference>
<comment type="catalytic activity">
    <reaction evidence="1">
        <text>Hydrolysis of terminal non-reducing beta-D-galactose residues in beta-D-galactosides.</text>
        <dbReference type="EC" id="3.2.1.23"/>
    </reaction>
</comment>
<dbReference type="EC" id="3.2.1.23" evidence="3"/>
<dbReference type="InterPro" id="IPR050347">
    <property type="entry name" value="Bact_Beta-galactosidase"/>
</dbReference>
<evidence type="ECO:0000256" key="1">
    <source>
        <dbReference type="ARBA" id="ARBA00001412"/>
    </source>
</evidence>
<dbReference type="PANTHER" id="PTHR46323:SF2">
    <property type="entry name" value="BETA-GALACTOSIDASE"/>
    <property type="match status" value="1"/>
</dbReference>
<organism evidence="9 10">
    <name type="scientific">Micromonospora inositola</name>
    <dbReference type="NCBI Taxonomy" id="47865"/>
    <lineage>
        <taxon>Bacteria</taxon>
        <taxon>Bacillati</taxon>
        <taxon>Actinomycetota</taxon>
        <taxon>Actinomycetes</taxon>
        <taxon>Micromonosporales</taxon>
        <taxon>Micromonosporaceae</taxon>
        <taxon>Micromonospora</taxon>
    </lineage>
</organism>
<dbReference type="InterPro" id="IPR011013">
    <property type="entry name" value="Gal_mutarotase_sf_dom"/>
</dbReference>
<evidence type="ECO:0000256" key="6">
    <source>
        <dbReference type="ARBA" id="ARBA00032230"/>
    </source>
</evidence>
<keyword evidence="10" id="KW-1185">Reference proteome</keyword>
<dbReference type="SMART" id="SM01038">
    <property type="entry name" value="Bgal_small_N"/>
    <property type="match status" value="1"/>
</dbReference>
<accession>A0A1C5K2C5</accession>
<sequence>MTGVHEIISPPVGAQPPRARTRSDAGELSLDGRWRFAWSPTALSGKDPADPGDTWDEIQVPGHWQLCGYGAPAYTNLRYPFPIDPPHVPEANPTGEYRRIVRRPPGWDGGRLLLRFDGVDSWFEVWLNGSPVGRASGSRLTVEFDVTELLTGGDDLLAVRVHQWSFASYVEDQDQWWLSGIFRSVALLHRPAGGIDDVHIVADYDQHTGDGLLRVEARSGEPVTVELAELGVRGVAGETIRVPSVEPWSAELPRLYRVLVATGAETISADIGFRTVRVDGGRLLLNGAPLVFRGVNRHDFDARSGRALTRDALERDVIGMKRHNVNAVRTSHYPPDPYFLELCDRYGLYVLVECDLETHGFSLVDWRGNPSDDPAWGEVYLDRMRRTVERDKNSTSVVMWSLGNEAGWGVNLAANARWTSDRDPSRPIHYEQDVECEAVDVYSRMYPTFDELDAIGRHDEPALADPARDVRRRGLPMLMCEYAHAMGNGPGGLADYEAIVDAYPRLAGGFVWEWTDHGLAGEGPDGRRTYRYGGDFGEPVHDGSFVIDGLLFPDRTPSPGLSELAAVVAPVRMRLDGDQLRVRNRWSFSTTEEVDFRWLLELDGEVMDAGRLDRIVVGPLSESRVTLPPAVRRAERDAPAGGELWLTVTAATGSARPGVDAGHVLARTQQRRRAAAPSREAEPLPPAAEPRPATLDGRFDHAARPKALGPFAVAQVGLDVWRAPTENDRYPGRGAQVSLETRWRAAGFDRLVDRTVEVQLGEASVRRVARYGSPGIDSGFDVDCHWTARDDRLRLDVVIERRGEWRLPLPRLGVVLALRCADPGAAELEWLGLGPGESYPDSRSANWYGRHRMTVRDAQVPYVVPQENGNRSDVRWLRLTGPEGGLRIEGAQPFEVAVRPWSTEQLERARHAAELDETGLLWVHLAAGVTGLGSASCGPPVRSSGQYRAARVRLGFDFVPEAG</sequence>
<dbReference type="InterPro" id="IPR032312">
    <property type="entry name" value="LacZ_4"/>
</dbReference>
<dbReference type="InterPro" id="IPR006104">
    <property type="entry name" value="Glyco_hydro_2_N"/>
</dbReference>
<dbReference type="Proteomes" id="UP000198221">
    <property type="component" value="Chromosome I"/>
</dbReference>
<dbReference type="OrthoDB" id="9762066at2"/>
<dbReference type="PANTHER" id="PTHR46323">
    <property type="entry name" value="BETA-GALACTOSIDASE"/>
    <property type="match status" value="1"/>
</dbReference>